<organism evidence="1 2">
    <name type="scientific">Humibacter ginsenosidimutans</name>
    <dbReference type="NCBI Taxonomy" id="2599293"/>
    <lineage>
        <taxon>Bacteria</taxon>
        <taxon>Bacillati</taxon>
        <taxon>Actinomycetota</taxon>
        <taxon>Actinomycetes</taxon>
        <taxon>Micrococcales</taxon>
        <taxon>Microbacteriaceae</taxon>
        <taxon>Humibacter</taxon>
    </lineage>
</organism>
<sequence>MLKNLSPIVSGPLLHALDDAPSGAWIAIVSAGHPVSDGIHVRSECVEDVATAVLAVTPLDADAPIVVEGDDELSDLAFAVTGLAADAEGHRVDALPVSPLAFGALLTESRVSVVVDSVEPFGFLVLKGRC</sequence>
<dbReference type="SUPFAM" id="SSF102546">
    <property type="entry name" value="RbsD-like"/>
    <property type="match status" value="1"/>
</dbReference>
<name>A0A5B8LZ90_9MICO</name>
<gene>
    <name evidence="1" type="ORF">FPZ11_00325</name>
</gene>
<evidence type="ECO:0000313" key="2">
    <source>
        <dbReference type="Proteomes" id="UP000320216"/>
    </source>
</evidence>
<accession>A0A5B8LZ90</accession>
<reference evidence="1 2" key="1">
    <citation type="submission" date="2019-07" db="EMBL/GenBank/DDBJ databases">
        <title>Full genome sequence of Humibacter sp. WJ7-1.</title>
        <authorList>
            <person name="Im W.-T."/>
        </authorList>
    </citation>
    <scope>NUCLEOTIDE SEQUENCE [LARGE SCALE GENOMIC DNA]</scope>
    <source>
        <strain evidence="1 2">WJ7-1</strain>
    </source>
</reference>
<dbReference type="AlphaFoldDB" id="A0A5B8LZ90"/>
<protein>
    <submittedName>
        <fullName evidence="1">Uncharacterized protein</fullName>
    </submittedName>
</protein>
<proteinExistence type="predicted"/>
<dbReference type="Gene3D" id="3.40.1650.10">
    <property type="entry name" value="RbsD-like domain"/>
    <property type="match status" value="1"/>
</dbReference>
<dbReference type="KEGG" id="huw:FPZ11_00325"/>
<dbReference type="RefSeq" id="WP_146317405.1">
    <property type="nucleotide sequence ID" value="NZ_CP042305.1"/>
</dbReference>
<dbReference type="InterPro" id="IPR023750">
    <property type="entry name" value="RbsD-like_sf"/>
</dbReference>
<dbReference type="GO" id="GO:0016853">
    <property type="term" value="F:isomerase activity"/>
    <property type="evidence" value="ECO:0007669"/>
    <property type="project" value="InterPro"/>
</dbReference>
<dbReference type="GO" id="GO:0048029">
    <property type="term" value="F:monosaccharide binding"/>
    <property type="evidence" value="ECO:0007669"/>
    <property type="project" value="InterPro"/>
</dbReference>
<dbReference type="GO" id="GO:0005996">
    <property type="term" value="P:monosaccharide metabolic process"/>
    <property type="evidence" value="ECO:0007669"/>
    <property type="project" value="InterPro"/>
</dbReference>
<dbReference type="Proteomes" id="UP000320216">
    <property type="component" value="Chromosome"/>
</dbReference>
<keyword evidence="2" id="KW-1185">Reference proteome</keyword>
<dbReference type="EMBL" id="CP042305">
    <property type="protein sequence ID" value="QDZ13463.1"/>
    <property type="molecule type" value="Genomic_DNA"/>
</dbReference>
<dbReference type="OrthoDB" id="4978471at2"/>
<evidence type="ECO:0000313" key="1">
    <source>
        <dbReference type="EMBL" id="QDZ13463.1"/>
    </source>
</evidence>